<dbReference type="KEGG" id="nhu:H0264_04805"/>
<dbReference type="RefSeq" id="WP_181582840.1">
    <property type="nucleotide sequence ID" value="NZ_CP059399.1"/>
</dbReference>
<dbReference type="InterPro" id="IPR024495">
    <property type="entry name" value="DUF2771"/>
</dbReference>
<keyword evidence="3" id="KW-1185">Reference proteome</keyword>
<dbReference type="Pfam" id="PF10969">
    <property type="entry name" value="DUF2771"/>
    <property type="match status" value="1"/>
</dbReference>
<name>A0A7D6VKI6_9NOCA</name>
<keyword evidence="1" id="KW-0732">Signal</keyword>
<feature type="chain" id="PRO_5028468425" evidence="1">
    <location>
        <begin position="26"/>
        <end position="207"/>
    </location>
</feature>
<evidence type="ECO:0000313" key="3">
    <source>
        <dbReference type="Proteomes" id="UP000515512"/>
    </source>
</evidence>
<gene>
    <name evidence="2" type="ORF">H0264_04805</name>
</gene>
<accession>A0A7D6VKI6</accession>
<evidence type="ECO:0000256" key="1">
    <source>
        <dbReference type="SAM" id="SignalP"/>
    </source>
</evidence>
<dbReference type="AlphaFoldDB" id="A0A7D6VKI6"/>
<protein>
    <submittedName>
        <fullName evidence="2">DUF2771 domain-containing protein</fullName>
    </submittedName>
</protein>
<sequence>MSKPNARTIAALAGAALLVFVAAVAAVVALAVKDAPEPKPEITAYAHGESVTVEPYMFCNTKMQDCRVLPADIKAEELPDGIVCNAGTDCRTGTFAELAVPAGYPLQLSLPRQVVEAPWLLTAVYQLPDGRLMKQQFMKTDFETEHRELSWTGFKTVKKSPTAITIPSAKELPLVGIELDLPILARDMATGEEGYIPHAAWSVRVAS</sequence>
<dbReference type="EMBL" id="CP059399">
    <property type="protein sequence ID" value="QLY31650.1"/>
    <property type="molecule type" value="Genomic_DNA"/>
</dbReference>
<evidence type="ECO:0000313" key="2">
    <source>
        <dbReference type="EMBL" id="QLY31650.1"/>
    </source>
</evidence>
<reference evidence="2 3" key="1">
    <citation type="submission" date="2020-07" db="EMBL/GenBank/DDBJ databases">
        <authorList>
            <person name="Zhuang K."/>
            <person name="Ran Y."/>
        </authorList>
    </citation>
    <scope>NUCLEOTIDE SEQUENCE [LARGE SCALE GENOMIC DNA]</scope>
    <source>
        <strain evidence="2 3">WCH-YHL-001</strain>
    </source>
</reference>
<feature type="signal peptide" evidence="1">
    <location>
        <begin position="1"/>
        <end position="25"/>
    </location>
</feature>
<proteinExistence type="predicted"/>
<organism evidence="2 3">
    <name type="scientific">Nocardia huaxiensis</name>
    <dbReference type="NCBI Taxonomy" id="2755382"/>
    <lineage>
        <taxon>Bacteria</taxon>
        <taxon>Bacillati</taxon>
        <taxon>Actinomycetota</taxon>
        <taxon>Actinomycetes</taxon>
        <taxon>Mycobacteriales</taxon>
        <taxon>Nocardiaceae</taxon>
        <taxon>Nocardia</taxon>
    </lineage>
</organism>
<dbReference type="Proteomes" id="UP000515512">
    <property type="component" value="Chromosome"/>
</dbReference>